<dbReference type="EMBL" id="PEDF01000085">
    <property type="protein sequence ID" value="RFZ40881.1"/>
    <property type="molecule type" value="Genomic_DNA"/>
</dbReference>
<accession>A0A3E2MVI0</accession>
<protein>
    <submittedName>
        <fullName evidence="1">Uncharacterized protein</fullName>
    </submittedName>
</protein>
<comment type="caution">
    <text evidence="1">The sequence shown here is derived from an EMBL/GenBank/DDBJ whole genome shotgun (WGS) entry which is preliminary data.</text>
</comment>
<dbReference type="Proteomes" id="UP000257451">
    <property type="component" value="Unassembled WGS sequence"/>
</dbReference>
<sequence>MQDQYRPVPGWSAYRISPDMDVWSMPRDVRSKGGSTRHVPAKRLKVCSGRVSLCQNGKTERFHVRQLFAAAYPELDERPNTRCHNGHVIHLPKAGLPAVFACRVATRKVRVWGTGNRICLRCSDPPEVFTDDNLYSLAYGAAGAGEYTGQPACPKLRNGGIPSHVYEEIDWALNGFSIIDP</sequence>
<evidence type="ECO:0000313" key="2">
    <source>
        <dbReference type="Proteomes" id="UP000257451"/>
    </source>
</evidence>
<reference evidence="1 2" key="1">
    <citation type="journal article" date="2018" name="Sci. Rep.">
        <title>Extensive genomic diversity among Mycobacterium marinum strains revealed by whole genome sequencing.</title>
        <authorList>
            <person name="Das S."/>
            <person name="Pettersson B.M."/>
            <person name="Behra P.R."/>
            <person name="Mallick A."/>
            <person name="Cheramie M."/>
            <person name="Ramesh M."/>
            <person name="Shirreff L."/>
            <person name="DuCote T."/>
            <person name="Dasgupta S."/>
            <person name="Ennis D.G."/>
            <person name="Kirsebom L.A."/>
        </authorList>
    </citation>
    <scope>NUCLEOTIDE SEQUENCE [LARGE SCALE GENOMIC DNA]</scope>
    <source>
        <strain evidence="1 2">Davis1</strain>
    </source>
</reference>
<gene>
    <name evidence="1" type="ORF">DAVIS_02846</name>
</gene>
<dbReference type="AlphaFoldDB" id="A0A3E2MVI0"/>
<proteinExistence type="predicted"/>
<evidence type="ECO:0000313" key="1">
    <source>
        <dbReference type="EMBL" id="RFZ40881.1"/>
    </source>
</evidence>
<organism evidence="1 2">
    <name type="scientific">Mycobacterium marinum</name>
    <dbReference type="NCBI Taxonomy" id="1781"/>
    <lineage>
        <taxon>Bacteria</taxon>
        <taxon>Bacillati</taxon>
        <taxon>Actinomycetota</taxon>
        <taxon>Actinomycetes</taxon>
        <taxon>Mycobacteriales</taxon>
        <taxon>Mycobacteriaceae</taxon>
        <taxon>Mycobacterium</taxon>
        <taxon>Mycobacterium ulcerans group</taxon>
    </lineage>
</organism>
<name>A0A3E2MVI0_MYCMR</name>